<dbReference type="PIRSF" id="PIRSF006485">
    <property type="entry name" value="GTP-binding_EngA"/>
    <property type="match status" value="1"/>
</dbReference>
<keyword evidence="15" id="KW-1185">Reference proteome</keyword>
<dbReference type="AlphaFoldDB" id="A0A6F8ZFE9"/>
<reference evidence="14 15" key="1">
    <citation type="submission" date="2020-02" db="EMBL/GenBank/DDBJ databases">
        <authorList>
            <person name="Hogendoorn C."/>
        </authorList>
    </citation>
    <scope>NUCLEOTIDE SEQUENCE [LARGE SCALE GENOMIC DNA]</scope>
    <source>
        <strain evidence="14">R501</strain>
    </source>
</reference>
<keyword evidence="7" id="KW-0630">Potassium</keyword>
<dbReference type="NCBIfam" id="TIGR03594">
    <property type="entry name" value="GTPase_EngA"/>
    <property type="match status" value="1"/>
</dbReference>
<evidence type="ECO:0000259" key="13">
    <source>
        <dbReference type="PROSITE" id="PS51712"/>
    </source>
</evidence>
<evidence type="ECO:0000256" key="4">
    <source>
        <dbReference type="ARBA" id="ARBA00022694"/>
    </source>
</evidence>
<dbReference type="EMBL" id="LR778114">
    <property type="protein sequence ID" value="CAB1128719.1"/>
    <property type="molecule type" value="Genomic_DNA"/>
</dbReference>
<gene>
    <name evidence="10 14" type="primary">der</name>
    <name evidence="14" type="ORF">R50_1213</name>
</gene>
<dbReference type="GO" id="GO:0005525">
    <property type="term" value="F:GTP binding"/>
    <property type="evidence" value="ECO:0007669"/>
    <property type="project" value="UniProtKB-UniRule"/>
</dbReference>
<dbReference type="InterPro" id="IPR016484">
    <property type="entry name" value="GTPase_Der"/>
</dbReference>
<dbReference type="GO" id="GO:0042254">
    <property type="term" value="P:ribosome biogenesis"/>
    <property type="evidence" value="ECO:0007669"/>
    <property type="project" value="UniProtKB-KW"/>
</dbReference>
<evidence type="ECO:0000256" key="5">
    <source>
        <dbReference type="ARBA" id="ARBA00022737"/>
    </source>
</evidence>
<keyword evidence="4" id="KW-0819">tRNA processing</keyword>
<evidence type="ECO:0000256" key="11">
    <source>
        <dbReference type="PROSITE-ProRule" id="PRU01049"/>
    </source>
</evidence>
<feature type="domain" description="EngA-type G" evidence="13">
    <location>
        <begin position="177"/>
        <end position="349"/>
    </location>
</feature>
<proteinExistence type="inferred from homology"/>
<evidence type="ECO:0000256" key="9">
    <source>
        <dbReference type="ARBA" id="ARBA00032345"/>
    </source>
</evidence>
<dbReference type="NCBIfam" id="TIGR00231">
    <property type="entry name" value="small_GTP"/>
    <property type="match status" value="2"/>
</dbReference>
<dbReference type="FunFam" id="3.40.50.300:FF:000494">
    <property type="entry name" value="tRNA modification GTPase MnmE"/>
    <property type="match status" value="1"/>
</dbReference>
<dbReference type="InterPro" id="IPR015946">
    <property type="entry name" value="KH_dom-like_a/b"/>
</dbReference>
<comment type="function">
    <text evidence="10 12">GTPase that plays an essential role in the late steps of ribosome biogenesis.</text>
</comment>
<protein>
    <recommendedName>
        <fullName evidence="2 10">GTPase Der</fullName>
    </recommendedName>
    <alternativeName>
        <fullName evidence="9 10">GTP-binding protein EngA</fullName>
    </alternativeName>
</protein>
<feature type="binding site" evidence="10">
    <location>
        <begin position="183"/>
        <end position="190"/>
    </location>
    <ligand>
        <name>GTP</name>
        <dbReference type="ChEBI" id="CHEBI:37565"/>
        <label>2</label>
    </ligand>
</feature>
<evidence type="ECO:0000256" key="12">
    <source>
        <dbReference type="RuleBase" id="RU004481"/>
    </source>
</evidence>
<dbReference type="InterPro" id="IPR031166">
    <property type="entry name" value="G_ENGA"/>
</dbReference>
<dbReference type="InterPro" id="IPR032859">
    <property type="entry name" value="KH_dom-like"/>
</dbReference>
<keyword evidence="6 10" id="KW-0547">Nucleotide-binding</keyword>
<evidence type="ECO:0000256" key="8">
    <source>
        <dbReference type="ARBA" id="ARBA00023134"/>
    </source>
</evidence>
<dbReference type="Gene3D" id="3.30.300.20">
    <property type="match status" value="1"/>
</dbReference>
<evidence type="ECO:0000256" key="3">
    <source>
        <dbReference type="ARBA" id="ARBA00022517"/>
    </source>
</evidence>
<dbReference type="PANTHER" id="PTHR43834">
    <property type="entry name" value="GTPASE DER"/>
    <property type="match status" value="1"/>
</dbReference>
<dbReference type="Pfam" id="PF14714">
    <property type="entry name" value="KH_dom-like"/>
    <property type="match status" value="1"/>
</dbReference>
<evidence type="ECO:0000313" key="14">
    <source>
        <dbReference type="EMBL" id="CAB1128719.1"/>
    </source>
</evidence>
<feature type="binding site" evidence="10">
    <location>
        <begin position="118"/>
        <end position="121"/>
    </location>
    <ligand>
        <name>GTP</name>
        <dbReference type="ChEBI" id="CHEBI:37565"/>
        <label>1</label>
    </ligand>
</feature>
<dbReference type="PROSITE" id="PS51712">
    <property type="entry name" value="G_ENGA"/>
    <property type="match status" value="2"/>
</dbReference>
<dbReference type="FunFam" id="3.40.50.300:FF:000057">
    <property type="entry name" value="GTPase Der"/>
    <property type="match status" value="1"/>
</dbReference>
<comment type="subunit">
    <text evidence="10">Associates with the 50S ribosomal subunit.</text>
</comment>
<dbReference type="GO" id="GO:0043022">
    <property type="term" value="F:ribosome binding"/>
    <property type="evidence" value="ECO:0007669"/>
    <property type="project" value="TreeGrafter"/>
</dbReference>
<dbReference type="SUPFAM" id="SSF52540">
    <property type="entry name" value="P-loop containing nucleoside triphosphate hydrolases"/>
    <property type="match status" value="2"/>
</dbReference>
<dbReference type="Pfam" id="PF01926">
    <property type="entry name" value="MMR_HSR1"/>
    <property type="match status" value="2"/>
</dbReference>
<dbReference type="InterPro" id="IPR005225">
    <property type="entry name" value="Small_GTP-bd"/>
</dbReference>
<evidence type="ECO:0000256" key="10">
    <source>
        <dbReference type="HAMAP-Rule" id="MF_00195"/>
    </source>
</evidence>
<evidence type="ECO:0000256" key="2">
    <source>
        <dbReference type="ARBA" id="ARBA00020953"/>
    </source>
</evidence>
<feature type="binding site" evidence="10">
    <location>
        <begin position="8"/>
        <end position="15"/>
    </location>
    <ligand>
        <name>GTP</name>
        <dbReference type="ChEBI" id="CHEBI:37565"/>
        <label>1</label>
    </ligand>
</feature>
<keyword evidence="8 10" id="KW-0342">GTP-binding</keyword>
<evidence type="ECO:0000313" key="15">
    <source>
        <dbReference type="Proteomes" id="UP000503399"/>
    </source>
</evidence>
<dbReference type="FunFam" id="3.30.300.20:FF:000004">
    <property type="entry name" value="GTPase Der"/>
    <property type="match status" value="1"/>
</dbReference>
<feature type="binding site" evidence="10">
    <location>
        <begin position="230"/>
        <end position="234"/>
    </location>
    <ligand>
        <name>GTP</name>
        <dbReference type="ChEBI" id="CHEBI:37565"/>
        <label>2</label>
    </ligand>
</feature>
<dbReference type="CDD" id="cd01895">
    <property type="entry name" value="EngA2"/>
    <property type="match status" value="1"/>
</dbReference>
<evidence type="ECO:0000256" key="1">
    <source>
        <dbReference type="ARBA" id="ARBA00008279"/>
    </source>
</evidence>
<dbReference type="Gene3D" id="3.40.50.300">
    <property type="entry name" value="P-loop containing nucleotide triphosphate hydrolases"/>
    <property type="match status" value="2"/>
</dbReference>
<dbReference type="InterPro" id="IPR006073">
    <property type="entry name" value="GTP-bd"/>
</dbReference>
<dbReference type="GO" id="GO:0016787">
    <property type="term" value="F:hydrolase activity"/>
    <property type="evidence" value="ECO:0007669"/>
    <property type="project" value="UniProtKB-KW"/>
</dbReference>
<accession>A0A6F8ZFE9</accession>
<dbReference type="PANTHER" id="PTHR43834:SF6">
    <property type="entry name" value="GTPASE DER"/>
    <property type="match status" value="1"/>
</dbReference>
<comment type="similarity">
    <text evidence="1 10 11 12">Belongs to the TRAFAC class TrmE-Era-EngA-EngB-Septin-like GTPase superfamily. EngA (Der) GTPase family.</text>
</comment>
<evidence type="ECO:0000256" key="7">
    <source>
        <dbReference type="ARBA" id="ARBA00022958"/>
    </source>
</evidence>
<dbReference type="GO" id="GO:0008033">
    <property type="term" value="P:tRNA processing"/>
    <property type="evidence" value="ECO:0007669"/>
    <property type="project" value="UniProtKB-KW"/>
</dbReference>
<dbReference type="InterPro" id="IPR027417">
    <property type="entry name" value="P-loop_NTPase"/>
</dbReference>
<sequence length="442" mass="48136">MGYVALLGRPNVGKSALFNRITQTHRAIVEDVPGVTRDRLYEETEWDGRSFTLVDTGGIWFGDEDTILGMTRRQAEMALQEADVLVLVVDAREGPTAADQAVAELLRRSGKPVVLAANKAETAALEAAARAEFGRLGLGDPVPVSALHGRAVDELLDRVVAALPAPSPEETEETALIRVALAGRPNVGKSSLVNALSGQERTLVTPIPGTTRDVVDIRVQTPEGAFLLLDTAGLRRPSRVEPGLEAKTVARSLDAIRRADVVLLVVDLTQGVSAQDQRIASQVVQAGAATVVVANKADLIKGTTLPAVGALRDRLDYLDWAPVIATSALTGWHLDQLWPAVAQAYQAYSRRVPTHLLNQVVQEAVHLNPPPVQRGKALKVFYAVQAAARPPRLLLFVNQPALAQPAYTRYLERRVRERFGFEGTPIRIEYRERRRRTDERTG</sequence>
<dbReference type="HAMAP" id="MF_00195">
    <property type="entry name" value="GTPase_Der"/>
    <property type="match status" value="1"/>
</dbReference>
<dbReference type="CDD" id="cd01894">
    <property type="entry name" value="EngA1"/>
    <property type="match status" value="1"/>
</dbReference>
<dbReference type="KEGG" id="hfv:R50_1213"/>
<organism evidence="14 15">
    <name type="scientific">Candidatus Hydrogenisulfobacillus filiaventi</name>
    <dbReference type="NCBI Taxonomy" id="2707344"/>
    <lineage>
        <taxon>Bacteria</taxon>
        <taxon>Bacillati</taxon>
        <taxon>Bacillota</taxon>
        <taxon>Clostridia</taxon>
        <taxon>Eubacteriales</taxon>
        <taxon>Clostridiales Family XVII. Incertae Sedis</taxon>
        <taxon>Candidatus Hydrogenisulfobacillus</taxon>
    </lineage>
</organism>
<keyword evidence="14" id="KW-0378">Hydrolase</keyword>
<keyword evidence="5 12" id="KW-0677">Repeat</keyword>
<name>A0A6F8ZFE9_9FIRM</name>
<dbReference type="Proteomes" id="UP000503399">
    <property type="component" value="Chromosome"/>
</dbReference>
<keyword evidence="3 10" id="KW-0690">Ribosome biogenesis</keyword>
<dbReference type="PRINTS" id="PR00326">
    <property type="entry name" value="GTP1OBG"/>
</dbReference>
<feature type="domain" description="EngA-type G" evidence="13">
    <location>
        <begin position="2"/>
        <end position="167"/>
    </location>
</feature>
<feature type="binding site" evidence="10">
    <location>
        <begin position="295"/>
        <end position="298"/>
    </location>
    <ligand>
        <name>GTP</name>
        <dbReference type="ChEBI" id="CHEBI:37565"/>
        <label>2</label>
    </ligand>
</feature>
<feature type="binding site" evidence="10">
    <location>
        <begin position="55"/>
        <end position="59"/>
    </location>
    <ligand>
        <name>GTP</name>
        <dbReference type="ChEBI" id="CHEBI:37565"/>
        <label>1</label>
    </ligand>
</feature>
<evidence type="ECO:0000256" key="6">
    <source>
        <dbReference type="ARBA" id="ARBA00022741"/>
    </source>
</evidence>